<evidence type="ECO:0000313" key="4">
    <source>
        <dbReference type="Proteomes" id="UP000006001"/>
    </source>
</evidence>
<dbReference type="OrthoDB" id="7364633at2"/>
<evidence type="ECO:0000256" key="1">
    <source>
        <dbReference type="SAM" id="Phobius"/>
    </source>
</evidence>
<dbReference type="InterPro" id="IPR005182">
    <property type="entry name" value="YdbS-like_PH"/>
</dbReference>
<keyword evidence="4" id="KW-1185">Reference proteome</keyword>
<keyword evidence="1" id="KW-0472">Membrane</keyword>
<dbReference type="STRING" id="649764.HMPREF0762_01155"/>
<evidence type="ECO:0000313" key="3">
    <source>
        <dbReference type="EMBL" id="EEZ61087.1"/>
    </source>
</evidence>
<dbReference type="Proteomes" id="UP000006001">
    <property type="component" value="Unassembled WGS sequence"/>
</dbReference>
<dbReference type="PANTHER" id="PTHR34473:SF2">
    <property type="entry name" value="UPF0699 TRANSMEMBRANE PROTEIN YDBT"/>
    <property type="match status" value="1"/>
</dbReference>
<name>D0WHC3_SLAES</name>
<keyword evidence="1" id="KW-0812">Transmembrane</keyword>
<dbReference type="Pfam" id="PF03703">
    <property type="entry name" value="bPH_2"/>
    <property type="match status" value="1"/>
</dbReference>
<dbReference type="PANTHER" id="PTHR34473">
    <property type="entry name" value="UPF0699 TRANSMEMBRANE PROTEIN YDBS"/>
    <property type="match status" value="1"/>
</dbReference>
<dbReference type="GeneID" id="85007682"/>
<dbReference type="RefSeq" id="WP_006362413.1">
    <property type="nucleotide sequence ID" value="NZ_GG700630.1"/>
</dbReference>
<feature type="transmembrane region" description="Helical" evidence="1">
    <location>
        <begin position="49"/>
        <end position="68"/>
    </location>
</feature>
<feature type="domain" description="YdbS-like PH" evidence="2">
    <location>
        <begin position="74"/>
        <end position="150"/>
    </location>
</feature>
<accession>D0WHC3</accession>
<dbReference type="AlphaFoldDB" id="D0WHC3"/>
<dbReference type="HOGENOM" id="CLU_104197_3_2_11"/>
<feature type="transmembrane region" description="Helical" evidence="1">
    <location>
        <begin position="21"/>
        <end position="43"/>
    </location>
</feature>
<dbReference type="eggNOG" id="COG3402">
    <property type="taxonomic scope" value="Bacteria"/>
</dbReference>
<protein>
    <recommendedName>
        <fullName evidence="2">YdbS-like PH domain-containing protein</fullName>
    </recommendedName>
</protein>
<comment type="caution">
    <text evidence="3">The sequence shown here is derived from an EMBL/GenBank/DDBJ whole genome shotgun (WGS) entry which is preliminary data.</text>
</comment>
<keyword evidence="1" id="KW-1133">Transmembrane helix</keyword>
<gene>
    <name evidence="3" type="ORF">HMPREF0762_01155</name>
</gene>
<evidence type="ECO:0000259" key="2">
    <source>
        <dbReference type="Pfam" id="PF03703"/>
    </source>
</evidence>
<reference evidence="3" key="1">
    <citation type="submission" date="2009-10" db="EMBL/GenBank/DDBJ databases">
        <authorList>
            <person name="Weinstock G."/>
            <person name="Sodergren E."/>
            <person name="Clifton S."/>
            <person name="Fulton L."/>
            <person name="Fulton B."/>
            <person name="Courtney L."/>
            <person name="Fronick C."/>
            <person name="Harrison M."/>
            <person name="Strong C."/>
            <person name="Farmer C."/>
            <person name="Delahaunty K."/>
            <person name="Markovic C."/>
            <person name="Hall O."/>
            <person name="Minx P."/>
            <person name="Tomlinson C."/>
            <person name="Mitreva M."/>
            <person name="Nelson J."/>
            <person name="Hou S."/>
            <person name="Wollam A."/>
            <person name="Pepin K.H."/>
            <person name="Johnson M."/>
            <person name="Bhonagiri V."/>
            <person name="Nash W.E."/>
            <person name="Warren W."/>
            <person name="Chinwalla A."/>
            <person name="Mardis E.R."/>
            <person name="Wilson R.K."/>
        </authorList>
    </citation>
    <scope>NUCLEOTIDE SEQUENCE [LARGE SCALE GENOMIC DNA]</scope>
    <source>
        <strain evidence="3">ATCC 700122</strain>
    </source>
</reference>
<dbReference type="EMBL" id="ACUX02000007">
    <property type="protein sequence ID" value="EEZ61087.1"/>
    <property type="molecule type" value="Genomic_DNA"/>
</dbReference>
<organism evidence="3 4">
    <name type="scientific">Slackia exigua (strain ATCC 700122 / DSM 15923 / CIP 105133 / JCM 11022 / KCTC 5966 / S-7)</name>
    <dbReference type="NCBI Taxonomy" id="649764"/>
    <lineage>
        <taxon>Bacteria</taxon>
        <taxon>Bacillati</taxon>
        <taxon>Actinomycetota</taxon>
        <taxon>Coriobacteriia</taxon>
        <taxon>Eggerthellales</taxon>
        <taxon>Eggerthellaceae</taxon>
        <taxon>Slackia</taxon>
    </lineage>
</organism>
<sequence length="161" mass="17443">MRALPSQLLDGRMRIVWMASGALKALVAVAVIMGAYAAVSFNGIVPPSWVLPTLIALAVVAVIVYAVAYPMLKYRFWRYEVAENDLDIVQGVVWRTRTVIPFVRVQNTDTVQGPILRILGLASVTVATAAGSHVIPGLAFDAADALRDRIAEQARLAQEDV</sequence>
<proteinExistence type="predicted"/>